<dbReference type="InterPro" id="IPR000182">
    <property type="entry name" value="GNAT_dom"/>
</dbReference>
<dbReference type="PANTHER" id="PTHR43415">
    <property type="entry name" value="SPERMIDINE N(1)-ACETYLTRANSFERASE"/>
    <property type="match status" value="1"/>
</dbReference>
<dbReference type="Pfam" id="PF13302">
    <property type="entry name" value="Acetyltransf_3"/>
    <property type="match status" value="1"/>
</dbReference>
<name>A0A0A8HS49_STAHY</name>
<dbReference type="PROSITE" id="PS51186">
    <property type="entry name" value="GNAT"/>
    <property type="match status" value="1"/>
</dbReference>
<dbReference type="InterPro" id="IPR016181">
    <property type="entry name" value="Acyl_CoA_acyltransferase"/>
</dbReference>
<dbReference type="EMBL" id="QXVO01000007">
    <property type="protein sequence ID" value="RIO46741.1"/>
    <property type="molecule type" value="Genomic_DNA"/>
</dbReference>
<organism evidence="1 2">
    <name type="scientific">Staphylococcus hyicus</name>
    <dbReference type="NCBI Taxonomy" id="1284"/>
    <lineage>
        <taxon>Bacteria</taxon>
        <taxon>Bacillati</taxon>
        <taxon>Bacillota</taxon>
        <taxon>Bacilli</taxon>
        <taxon>Bacillales</taxon>
        <taxon>Staphylococcaceae</taxon>
        <taxon>Staphylococcus</taxon>
    </lineage>
</organism>
<sequence>MRIRALEETDLNFIHQLNNQHATMAYWFEEPYESLGELKSLYQKHILDESERRFIIEAENEKVGIVELVEINFIHRNCEIQIIVDEQFAGKGYAKEAFKQAIDYAFFILNLHKVYLYVDVKNEKAIHIYQKYNFEIEGTLKEHFFTRGTYTDSHMMGLLKQNWINNSI</sequence>
<comment type="caution">
    <text evidence="1">The sequence shown here is derived from an EMBL/GenBank/DDBJ whole genome shotgun (WGS) entry which is preliminary data.</text>
</comment>
<dbReference type="RefSeq" id="WP_039646855.1">
    <property type="nucleotide sequence ID" value="NZ_CP008747.1"/>
</dbReference>
<evidence type="ECO:0000313" key="1">
    <source>
        <dbReference type="EMBL" id="RIO46741.1"/>
    </source>
</evidence>
<dbReference type="GO" id="GO:0004145">
    <property type="term" value="F:diamine N-acetyltransferase activity"/>
    <property type="evidence" value="ECO:0007669"/>
    <property type="project" value="TreeGrafter"/>
</dbReference>
<protein>
    <submittedName>
        <fullName evidence="1">GNAT family N-acetyltransferase</fullName>
    </submittedName>
</protein>
<gene>
    <name evidence="1" type="ORF">BUZ57_03265</name>
</gene>
<dbReference type="Proteomes" id="UP000285625">
    <property type="component" value="Unassembled WGS sequence"/>
</dbReference>
<proteinExistence type="predicted"/>
<dbReference type="KEGG" id="shu:SHYC_10395"/>
<dbReference type="CDD" id="cd04301">
    <property type="entry name" value="NAT_SF"/>
    <property type="match status" value="1"/>
</dbReference>
<keyword evidence="1" id="KW-0808">Transferase</keyword>
<dbReference type="HOGENOM" id="CLU_013985_3_2_9"/>
<dbReference type="STRING" id="1284.SHYC_10395"/>
<reference evidence="1 2" key="1">
    <citation type="journal article" date="2016" name="Front. Microbiol.">
        <title>Comprehensive Phylogenetic Analysis of Bovine Non-aureus Staphylococci Species Based on Whole-Genome Sequencing.</title>
        <authorList>
            <person name="Naushad S."/>
            <person name="Barkema H.W."/>
            <person name="Luby C."/>
            <person name="Condas L.A."/>
            <person name="Nobrega D.B."/>
            <person name="Carson D.A."/>
            <person name="De Buck J."/>
        </authorList>
    </citation>
    <scope>NUCLEOTIDE SEQUENCE [LARGE SCALE GENOMIC DNA]</scope>
    <source>
        <strain evidence="1 2">SNUC 5959</strain>
    </source>
</reference>
<dbReference type="AlphaFoldDB" id="A0A0A8HS49"/>
<accession>A0A0A8HS49</accession>
<evidence type="ECO:0000313" key="2">
    <source>
        <dbReference type="Proteomes" id="UP000285625"/>
    </source>
</evidence>
<dbReference type="Gene3D" id="3.40.630.30">
    <property type="match status" value="1"/>
</dbReference>
<dbReference type="SUPFAM" id="SSF55729">
    <property type="entry name" value="Acyl-CoA N-acyltransferases (Nat)"/>
    <property type="match status" value="1"/>
</dbReference>
<dbReference type="PANTHER" id="PTHR43415:SF6">
    <property type="entry name" value="SPERMIDINE N(1)-ACETYLTRANSFERASE"/>
    <property type="match status" value="1"/>
</dbReference>
<dbReference type="GeneID" id="41073851"/>